<name>A0ABD2XXE6_9GENT</name>
<dbReference type="Pfam" id="PF24906">
    <property type="entry name" value="Zf_WRKY19"/>
    <property type="match status" value="7"/>
</dbReference>
<feature type="domain" description="WRKY19-like zinc finger" evidence="2">
    <location>
        <begin position="342"/>
        <end position="366"/>
    </location>
</feature>
<evidence type="ECO:0000313" key="4">
    <source>
        <dbReference type="Proteomes" id="UP001630127"/>
    </source>
</evidence>
<gene>
    <name evidence="3" type="ORF">ACH5RR_041667</name>
</gene>
<keyword evidence="4" id="KW-1185">Reference proteome</keyword>
<feature type="domain" description="WRKY19-like zinc finger" evidence="2">
    <location>
        <begin position="495"/>
        <end position="519"/>
    </location>
</feature>
<organism evidence="3 4">
    <name type="scientific">Cinchona calisaya</name>
    <dbReference type="NCBI Taxonomy" id="153742"/>
    <lineage>
        <taxon>Eukaryota</taxon>
        <taxon>Viridiplantae</taxon>
        <taxon>Streptophyta</taxon>
        <taxon>Embryophyta</taxon>
        <taxon>Tracheophyta</taxon>
        <taxon>Spermatophyta</taxon>
        <taxon>Magnoliopsida</taxon>
        <taxon>eudicotyledons</taxon>
        <taxon>Gunneridae</taxon>
        <taxon>Pentapetalae</taxon>
        <taxon>asterids</taxon>
        <taxon>lamiids</taxon>
        <taxon>Gentianales</taxon>
        <taxon>Rubiaceae</taxon>
        <taxon>Cinchonoideae</taxon>
        <taxon>Cinchoneae</taxon>
        <taxon>Cinchona</taxon>
    </lineage>
</organism>
<reference evidence="3 4" key="1">
    <citation type="submission" date="2024-11" db="EMBL/GenBank/DDBJ databases">
        <title>A near-complete genome assembly of Cinchona calisaya.</title>
        <authorList>
            <person name="Lian D.C."/>
            <person name="Zhao X.W."/>
            <person name="Wei L."/>
        </authorList>
    </citation>
    <scope>NUCLEOTIDE SEQUENCE [LARGE SCALE GENOMIC DNA]</scope>
    <source>
        <tissue evidence="3">Nenye</tissue>
    </source>
</reference>
<evidence type="ECO:0000256" key="1">
    <source>
        <dbReference type="SAM" id="MobiDB-lite"/>
    </source>
</evidence>
<feature type="domain" description="WRKY19-like zinc finger" evidence="2">
    <location>
        <begin position="367"/>
        <end position="391"/>
    </location>
</feature>
<dbReference type="EMBL" id="JBJUIK010000017">
    <property type="protein sequence ID" value="KAL3498935.1"/>
    <property type="molecule type" value="Genomic_DNA"/>
</dbReference>
<feature type="compositionally biased region" description="Low complexity" evidence="1">
    <location>
        <begin position="86"/>
        <end position="106"/>
    </location>
</feature>
<dbReference type="PANTHER" id="PTHR31827:SF40">
    <property type="entry name" value="F22C12.10"/>
    <property type="match status" value="1"/>
</dbReference>
<sequence length="681" mass="71089">MDARFHNLGFAADPALNAFKNLGKSFQIGGAAGGGYCADTTLRLDSSGSPIPFAFASKGVKRKRSLIDGSVGQLLDPSLCLRLGHSTSSSDSKGSSATACTSVSSAKETEESSSMDIELDFSLHLGNDKTPYPKKSPGRCSKAVGAWPKVDLELSLSSGTAESDITTIHLSSTPPQNVVDQMSVAVGGDFSTEEGSILSSSRMGSVFHPLQTADNMQTSYFLNKVIREIKPAASTPKLSTSTITTPKSSVTCTSGIIQQQQQRSSSSKQCQFKGCVKGARGASGLCIAHGGGQRCQRPGCHKGAEGRTAFCKAHGGGRRCEFLGCTKSAEGRTDLCIAHGGGRRCSHEGCGRAARGKSGLCIRHGGGKRCQRENCTKSAEGLSGLCISHGGGRRCQFPECAKGSQGSTMFCKAHGGGKRCIYEGCTKGAEGSTPFCKGHGGGKRCSFQGHGICPKSVHGGTFFCVAHGGGKRCAVPECTKSARGRTDFCVRHGGGKRCKFEGCGKSAQGSTDFCKAHGGGKRCSWGHLGSEFGNGENPCNSFVRGKTGLCASHGALVQDKRVHGGGTLGVMVKDSEPREPEKMKQVITAEYMNGDIMKMDNSVITSFTGSGWKYISPMQVGVPVGQSVSSNSVANPEGRVHGGSLMAMMVDGSALSFSSSSCDVVSPSESTNKSWIHQSWM</sequence>
<dbReference type="AlphaFoldDB" id="A0ABD2XXE6"/>
<feature type="domain" description="WRKY19-like zinc finger" evidence="2">
    <location>
        <begin position="470"/>
        <end position="494"/>
    </location>
</feature>
<dbReference type="PANTHER" id="PTHR31827">
    <property type="entry name" value="EMB|CAB89363.1"/>
    <property type="match status" value="1"/>
</dbReference>
<proteinExistence type="predicted"/>
<comment type="caution">
    <text evidence="3">The sequence shown here is derived from an EMBL/GenBank/DDBJ whole genome shotgun (WGS) entry which is preliminary data.</text>
</comment>
<feature type="region of interest" description="Disordered" evidence="1">
    <location>
        <begin position="86"/>
        <end position="114"/>
    </location>
</feature>
<accession>A0ABD2XXE6</accession>
<dbReference type="Proteomes" id="UP001630127">
    <property type="component" value="Unassembled WGS sequence"/>
</dbReference>
<dbReference type="InterPro" id="IPR056866">
    <property type="entry name" value="Znf_WRKY19"/>
</dbReference>
<protein>
    <recommendedName>
        <fullName evidence="2">WRKY19-like zinc finger domain-containing protein</fullName>
    </recommendedName>
</protein>
<feature type="domain" description="WRKY19-like zinc finger" evidence="2">
    <location>
        <begin position="392"/>
        <end position="416"/>
    </location>
</feature>
<evidence type="ECO:0000259" key="2">
    <source>
        <dbReference type="Pfam" id="PF24906"/>
    </source>
</evidence>
<evidence type="ECO:0000313" key="3">
    <source>
        <dbReference type="EMBL" id="KAL3498935.1"/>
    </source>
</evidence>
<feature type="domain" description="WRKY19-like zinc finger" evidence="2">
    <location>
        <begin position="268"/>
        <end position="291"/>
    </location>
</feature>
<feature type="domain" description="WRKY19-like zinc finger" evidence="2">
    <location>
        <begin position="317"/>
        <end position="341"/>
    </location>
</feature>